<keyword evidence="4" id="KW-0472">Membrane</keyword>
<organism evidence="5 6">
    <name type="scientific">Gigaspora margarita</name>
    <dbReference type="NCBI Taxonomy" id="4874"/>
    <lineage>
        <taxon>Eukaryota</taxon>
        <taxon>Fungi</taxon>
        <taxon>Fungi incertae sedis</taxon>
        <taxon>Mucoromycota</taxon>
        <taxon>Glomeromycotina</taxon>
        <taxon>Glomeromycetes</taxon>
        <taxon>Diversisporales</taxon>
        <taxon>Gigasporaceae</taxon>
        <taxon>Gigaspora</taxon>
    </lineage>
</organism>
<dbReference type="EMBL" id="WTPW01000204">
    <property type="protein sequence ID" value="KAF0535590.1"/>
    <property type="molecule type" value="Genomic_DNA"/>
</dbReference>
<evidence type="ECO:0000313" key="6">
    <source>
        <dbReference type="Proteomes" id="UP000439903"/>
    </source>
</evidence>
<protein>
    <submittedName>
        <fullName evidence="5">GDP-fucose protein o-fucosyltransferase family protein</fullName>
    </submittedName>
</protein>
<keyword evidence="3" id="KW-0119">Carbohydrate metabolism</keyword>
<evidence type="ECO:0000256" key="2">
    <source>
        <dbReference type="ARBA" id="ARBA00023253"/>
    </source>
</evidence>
<dbReference type="Gene3D" id="3.40.50.11350">
    <property type="match status" value="1"/>
</dbReference>
<keyword evidence="1 5" id="KW-0808">Transferase</keyword>
<reference evidence="5 6" key="1">
    <citation type="journal article" date="2019" name="Environ. Microbiol.">
        <title>At the nexus of three kingdoms: the genome of the mycorrhizal fungus Gigaspora margarita provides insights into plant, endobacterial and fungal interactions.</title>
        <authorList>
            <person name="Venice F."/>
            <person name="Ghignone S."/>
            <person name="Salvioli di Fossalunga A."/>
            <person name="Amselem J."/>
            <person name="Novero M."/>
            <person name="Xianan X."/>
            <person name="Sedzielewska Toro K."/>
            <person name="Morin E."/>
            <person name="Lipzen A."/>
            <person name="Grigoriev I.V."/>
            <person name="Henrissat B."/>
            <person name="Martin F.M."/>
            <person name="Bonfante P."/>
        </authorList>
    </citation>
    <scope>NUCLEOTIDE SEQUENCE [LARGE SCALE GENOMIC DNA]</scope>
    <source>
        <strain evidence="5 6">BEG34</strain>
    </source>
</reference>
<name>A0A8H4AUZ7_GIGMA</name>
<evidence type="ECO:0000313" key="5">
    <source>
        <dbReference type="EMBL" id="KAF0535590.1"/>
    </source>
</evidence>
<keyword evidence="4" id="KW-1133">Transmembrane helix</keyword>
<keyword evidence="4" id="KW-0812">Transmembrane</keyword>
<keyword evidence="2" id="KW-0294">Fucose metabolism</keyword>
<feature type="transmembrane region" description="Helical" evidence="4">
    <location>
        <begin position="26"/>
        <end position="46"/>
    </location>
</feature>
<dbReference type="PANTHER" id="PTHR13398">
    <property type="entry name" value="GDP-FUCOSE PROTEIN O-FUCOSYLTRANSFERASE 2"/>
    <property type="match status" value="1"/>
</dbReference>
<accession>A0A8H4AUZ7</accession>
<sequence length="483" mass="56339">MTFLPILYKTFGKMAIYLTAHELTKLLTLLLLFVFIISDIVLFTTYEDELQRMLLPHLEEDNDSKLIPTNTYLNNHDSFHDLYENDLYENLNIKEIEDNFLSDSEVNKKYCKKEKDCKFLFMYYHSGQESKANIHLKTFSHIAGILNRTMVLTNVGRSRIESCNQFPFEFYYNLNALRKLLPNVNFISQLEFESWFRNRFEKPSIQHLHFSHGDSLMPLLEHVNPIIEPVTYISCFNKFNMRFDHSAIFQRIFINSKVLFQVNDGNDSSTLLIKNLMNSDADILLIKDDIGEEILTQTYSTIPYANHIINEALRVKIALKSYVAVYWHMEGVNPESLIECAKQLSNTLQYIREIHGIHNVYLSTDYPMSIELNDPFSKFSHLTKYYNQVMMILNSTMGINIHSRISFDVFGELRNKVGDNDEFIATDGVQRILDRIICIDADYFLSGPANCCEQLNAFTKTIVNARTELSKSETKLQNIISRW</sequence>
<dbReference type="InterPro" id="IPR045130">
    <property type="entry name" value="OFUT2-like"/>
</dbReference>
<dbReference type="GO" id="GO:0046922">
    <property type="term" value="F:peptide-O-fucosyltransferase activity"/>
    <property type="evidence" value="ECO:0007669"/>
    <property type="project" value="InterPro"/>
</dbReference>
<keyword evidence="5" id="KW-0328">Glycosyltransferase</keyword>
<evidence type="ECO:0000256" key="3">
    <source>
        <dbReference type="ARBA" id="ARBA00023277"/>
    </source>
</evidence>
<evidence type="ECO:0000256" key="4">
    <source>
        <dbReference type="SAM" id="Phobius"/>
    </source>
</evidence>
<comment type="caution">
    <text evidence="5">The sequence shown here is derived from an EMBL/GenBank/DDBJ whole genome shotgun (WGS) entry which is preliminary data.</text>
</comment>
<dbReference type="PANTHER" id="PTHR13398:SF0">
    <property type="entry name" value="GDP-FUCOSE PROTEIN O-FUCOSYLTRANSFERASE 2"/>
    <property type="match status" value="1"/>
</dbReference>
<evidence type="ECO:0000256" key="1">
    <source>
        <dbReference type="ARBA" id="ARBA00022679"/>
    </source>
</evidence>
<dbReference type="Proteomes" id="UP000439903">
    <property type="component" value="Unassembled WGS sequence"/>
</dbReference>
<dbReference type="OrthoDB" id="2020419at2759"/>
<dbReference type="GO" id="GO:0006004">
    <property type="term" value="P:fucose metabolic process"/>
    <property type="evidence" value="ECO:0007669"/>
    <property type="project" value="UniProtKB-KW"/>
</dbReference>
<keyword evidence="6" id="KW-1185">Reference proteome</keyword>
<proteinExistence type="predicted"/>
<gene>
    <name evidence="5" type="ORF">F8M41_009521</name>
</gene>
<dbReference type="AlphaFoldDB" id="A0A8H4AUZ7"/>